<evidence type="ECO:0000313" key="2">
    <source>
        <dbReference type="EMBL" id="NML98960.1"/>
    </source>
</evidence>
<sequence length="102" mass="10639">MRLCFNAIRTLALCKLGALATMVVVAGVAIAAGEGITNTETHAVHRAIEPQQDCSAKYAALLDLAELARRDGKSSEVVVRGLSARGGAMSECLPTSRNDRAG</sequence>
<evidence type="ECO:0000256" key="1">
    <source>
        <dbReference type="SAM" id="SignalP"/>
    </source>
</evidence>
<gene>
    <name evidence="2" type="ORF">HHL24_13505</name>
</gene>
<dbReference type="Proteomes" id="UP000544134">
    <property type="component" value="Unassembled WGS sequence"/>
</dbReference>
<name>A0A848IBK3_9BURK</name>
<evidence type="ECO:0000313" key="3">
    <source>
        <dbReference type="Proteomes" id="UP000544134"/>
    </source>
</evidence>
<keyword evidence="1" id="KW-0732">Signal</keyword>
<keyword evidence="3" id="KW-1185">Reference proteome</keyword>
<evidence type="ECO:0008006" key="4">
    <source>
        <dbReference type="Google" id="ProtNLM"/>
    </source>
</evidence>
<dbReference type="EMBL" id="JABBGJ010000012">
    <property type="protein sequence ID" value="NML98960.1"/>
    <property type="molecule type" value="Genomic_DNA"/>
</dbReference>
<reference evidence="2 3" key="1">
    <citation type="submission" date="2020-04" db="EMBL/GenBank/DDBJ databases">
        <title>Paraburkholderia sp. RP-4-7 isolated from soil.</title>
        <authorList>
            <person name="Dahal R.H."/>
        </authorList>
    </citation>
    <scope>NUCLEOTIDE SEQUENCE [LARGE SCALE GENOMIC DNA]</scope>
    <source>
        <strain evidence="2 3">RP-4-7</strain>
    </source>
</reference>
<comment type="caution">
    <text evidence="2">The sequence shown here is derived from an EMBL/GenBank/DDBJ whole genome shotgun (WGS) entry which is preliminary data.</text>
</comment>
<feature type="chain" id="PRO_5032546357" description="UrcA family protein" evidence="1">
    <location>
        <begin position="32"/>
        <end position="102"/>
    </location>
</feature>
<dbReference type="AlphaFoldDB" id="A0A848IBK3"/>
<protein>
    <recommendedName>
        <fullName evidence="4">UrcA family protein</fullName>
    </recommendedName>
</protein>
<accession>A0A848IBK3</accession>
<feature type="signal peptide" evidence="1">
    <location>
        <begin position="1"/>
        <end position="31"/>
    </location>
</feature>
<proteinExistence type="predicted"/>
<organism evidence="2 3">
    <name type="scientific">Paraburkholderia polaris</name>
    <dbReference type="NCBI Taxonomy" id="2728848"/>
    <lineage>
        <taxon>Bacteria</taxon>
        <taxon>Pseudomonadati</taxon>
        <taxon>Pseudomonadota</taxon>
        <taxon>Betaproteobacteria</taxon>
        <taxon>Burkholderiales</taxon>
        <taxon>Burkholderiaceae</taxon>
        <taxon>Paraburkholderia</taxon>
    </lineage>
</organism>